<evidence type="ECO:0000256" key="1">
    <source>
        <dbReference type="ARBA" id="ARBA00022801"/>
    </source>
</evidence>
<dbReference type="Gene3D" id="2.60.220.20">
    <property type="entry name" value="putative beta-Galactosidase from caulobacter crescentus"/>
    <property type="match status" value="1"/>
</dbReference>
<reference evidence="5 6" key="1">
    <citation type="submission" date="2024-07" db="EMBL/GenBank/DDBJ databases">
        <title>Section-level genome sequencing and comparative genomics of Aspergillus sections Usti and Cavernicolus.</title>
        <authorList>
            <consortium name="Lawrence Berkeley National Laboratory"/>
            <person name="Nybo J.L."/>
            <person name="Vesth T.C."/>
            <person name="Theobald S."/>
            <person name="Frisvad J.C."/>
            <person name="Larsen T.O."/>
            <person name="Kjaerboelling I."/>
            <person name="Rothschild-Mancinelli K."/>
            <person name="Lyhne E.K."/>
            <person name="Kogle M.E."/>
            <person name="Barry K."/>
            <person name="Clum A."/>
            <person name="Na H."/>
            <person name="Ledsgaard L."/>
            <person name="Lin J."/>
            <person name="Lipzen A."/>
            <person name="Kuo A."/>
            <person name="Riley R."/>
            <person name="Mondo S."/>
            <person name="Labutti K."/>
            <person name="Haridas S."/>
            <person name="Pangalinan J."/>
            <person name="Salamov A.A."/>
            <person name="Simmons B.A."/>
            <person name="Magnuson J.K."/>
            <person name="Chen J."/>
            <person name="Drula E."/>
            <person name="Henrissat B."/>
            <person name="Wiebenga A."/>
            <person name="Lubbers R.J."/>
            <person name="Gomes A.C."/>
            <person name="Makela M.R."/>
            <person name="Stajich J."/>
            <person name="Grigoriev I.V."/>
            <person name="Mortensen U.H."/>
            <person name="De Vries R.P."/>
            <person name="Baker S.E."/>
            <person name="Andersen M.R."/>
        </authorList>
    </citation>
    <scope>NUCLEOTIDE SEQUENCE [LARGE SCALE GENOMIC DNA]</scope>
    <source>
        <strain evidence="5 6">CBS 209.92</strain>
    </source>
</reference>
<keyword evidence="2" id="KW-0326">Glycosidase</keyword>
<comment type="caution">
    <text evidence="5">The sequence shown here is derived from an EMBL/GenBank/DDBJ whole genome shotgun (WGS) entry which is preliminary data.</text>
</comment>
<evidence type="ECO:0000259" key="3">
    <source>
        <dbReference type="Pfam" id="PF02449"/>
    </source>
</evidence>
<keyword evidence="6" id="KW-1185">Reference proteome</keyword>
<feature type="domain" description="DUF5597" evidence="4">
    <location>
        <begin position="412"/>
        <end position="544"/>
    </location>
</feature>
<gene>
    <name evidence="5" type="ORF">BJX66DRAFT_349855</name>
</gene>
<evidence type="ECO:0000259" key="4">
    <source>
        <dbReference type="Pfam" id="PF18120"/>
    </source>
</evidence>
<dbReference type="InterPro" id="IPR040719">
    <property type="entry name" value="DUF5597"/>
</dbReference>
<evidence type="ECO:0000313" key="5">
    <source>
        <dbReference type="EMBL" id="KAL2796360.1"/>
    </source>
</evidence>
<dbReference type="EMBL" id="JBFTWV010000027">
    <property type="protein sequence ID" value="KAL2796360.1"/>
    <property type="molecule type" value="Genomic_DNA"/>
</dbReference>
<organism evidence="5 6">
    <name type="scientific">Aspergillus keveii</name>
    <dbReference type="NCBI Taxonomy" id="714993"/>
    <lineage>
        <taxon>Eukaryota</taxon>
        <taxon>Fungi</taxon>
        <taxon>Dikarya</taxon>
        <taxon>Ascomycota</taxon>
        <taxon>Pezizomycotina</taxon>
        <taxon>Eurotiomycetes</taxon>
        <taxon>Eurotiomycetidae</taxon>
        <taxon>Eurotiales</taxon>
        <taxon>Aspergillaceae</taxon>
        <taxon>Aspergillus</taxon>
        <taxon>Aspergillus subgen. Nidulantes</taxon>
    </lineage>
</organism>
<name>A0ABR4GBF1_9EURO</name>
<dbReference type="Pfam" id="PF18120">
    <property type="entry name" value="DUF5597"/>
    <property type="match status" value="1"/>
</dbReference>
<keyword evidence="1 5" id="KW-0378">Hydrolase</keyword>
<protein>
    <submittedName>
        <fullName evidence="5">Glycoside hydrolase superfamily</fullName>
    </submittedName>
</protein>
<dbReference type="Pfam" id="PF02449">
    <property type="entry name" value="Glyco_hydro_42"/>
    <property type="match status" value="1"/>
</dbReference>
<dbReference type="Proteomes" id="UP001610563">
    <property type="component" value="Unassembled WGS sequence"/>
</dbReference>
<evidence type="ECO:0000256" key="2">
    <source>
        <dbReference type="ARBA" id="ARBA00023295"/>
    </source>
</evidence>
<dbReference type="GO" id="GO:0016787">
    <property type="term" value="F:hydrolase activity"/>
    <property type="evidence" value="ECO:0007669"/>
    <property type="project" value="UniProtKB-KW"/>
</dbReference>
<feature type="domain" description="Glycoside hydrolase family 42 N-terminal" evidence="3">
    <location>
        <begin position="51"/>
        <end position="202"/>
    </location>
</feature>
<dbReference type="Gene3D" id="3.20.20.80">
    <property type="entry name" value="Glycosidases"/>
    <property type="match status" value="1"/>
</dbReference>
<proteinExistence type="predicted"/>
<accession>A0ABR4GBF1</accession>
<dbReference type="SUPFAM" id="SSF51445">
    <property type="entry name" value="(Trans)glycosidases"/>
    <property type="match status" value="1"/>
</dbReference>
<dbReference type="InterPro" id="IPR017853">
    <property type="entry name" value="GH"/>
</dbReference>
<dbReference type="InterPro" id="IPR013529">
    <property type="entry name" value="Glyco_hydro_42_N"/>
</dbReference>
<evidence type="ECO:0000313" key="6">
    <source>
        <dbReference type="Proteomes" id="UP001610563"/>
    </source>
</evidence>
<sequence>MAALKIPHLKRTKTSAQLIVKGKPFLMLPCETHNSSFSSSAYMDRLWAELKNCNFNTILGSVSWECIEPHEGHFDFSELDRIILAARGHGLHLVLLWFGAYKNGTSSYAPGWVKRDFGRFPRVRIRGGEAGDASPLKTVEVLSPFSQAAWEADGRAFAALLQHVRDIDEEHSTVLMVQVENECGVLGDSRDRSRLAEEAFAKPVPRSLLQYLAGKEEEEEGGRLHPEFEKRFPELRSAVLDRGAKSWEEVFGQSELADEMLMAAAYANFLGKVCGAGKREYPLPMFANVWLNTNNPSFLDIDDLPGAMGEALAVAGGTKPGAYPSGGPCPHAIDIYRFYAPELDMLAPDVYLQKYEWVCQQYRHASQPLFLPEQRADGRGARRAWLAYGTYAALGCSPFGIDETSARESEFTTPYGLLSKMQTHILEAQANHPEHMIGFFFDEPRDGASPAELQQDSWTHTLGEFRLTITRSFTMGKPTPGYGIIIHRGDGRFLLLGQGFQVSFTSIRASATYTGILDFTELDVDAEGNLSGLRKLNGDQRMGGELAIMPSLEIDRGAFPIWVTQPASTMVAECTAYVIEEPVNGV</sequence>